<organism evidence="6 7">
    <name type="scientific">Enterocloster alcoholdehydrogenati</name>
    <dbReference type="NCBI Taxonomy" id="2547410"/>
    <lineage>
        <taxon>Bacteria</taxon>
        <taxon>Bacillati</taxon>
        <taxon>Bacillota</taxon>
        <taxon>Clostridia</taxon>
        <taxon>Lachnospirales</taxon>
        <taxon>Lachnospiraceae</taxon>
        <taxon>Enterocloster</taxon>
    </lineage>
</organism>
<evidence type="ECO:0000256" key="3">
    <source>
        <dbReference type="ARBA" id="ARBA00031870"/>
    </source>
</evidence>
<gene>
    <name evidence="6" type="ORF">F130042H8_35070</name>
</gene>
<feature type="domain" description="Pseudouridine synthase RsuA/RluA-like" evidence="5">
    <location>
        <begin position="11"/>
        <end position="190"/>
    </location>
</feature>
<accession>A0ABQ0B2E1</accession>
<dbReference type="EMBL" id="BAABXL010000001">
    <property type="protein sequence ID" value="GAA6270447.1"/>
    <property type="molecule type" value="Genomic_DNA"/>
</dbReference>
<dbReference type="Pfam" id="PF00849">
    <property type="entry name" value="PseudoU_synth_2"/>
    <property type="match status" value="1"/>
</dbReference>
<evidence type="ECO:0000256" key="4">
    <source>
        <dbReference type="ARBA" id="ARBA00033164"/>
    </source>
</evidence>
<dbReference type="SUPFAM" id="SSF55120">
    <property type="entry name" value="Pseudouridine synthase"/>
    <property type="match status" value="1"/>
</dbReference>
<comment type="caution">
    <text evidence="6">The sequence shown here is derived from an EMBL/GenBank/DDBJ whole genome shotgun (WGS) entry which is preliminary data.</text>
</comment>
<comment type="catalytic activity">
    <reaction evidence="1">
        <text>a uridine in RNA = a pseudouridine in RNA</text>
        <dbReference type="Rhea" id="RHEA:48348"/>
        <dbReference type="Rhea" id="RHEA-COMP:12068"/>
        <dbReference type="Rhea" id="RHEA-COMP:12069"/>
        <dbReference type="ChEBI" id="CHEBI:65314"/>
        <dbReference type="ChEBI" id="CHEBI:65315"/>
    </reaction>
</comment>
<comment type="similarity">
    <text evidence="2">Belongs to the pseudouridine synthase RluA family.</text>
</comment>
<evidence type="ECO:0000259" key="5">
    <source>
        <dbReference type="Pfam" id="PF00849"/>
    </source>
</evidence>
<evidence type="ECO:0000313" key="6">
    <source>
        <dbReference type="EMBL" id="GAA6270447.1"/>
    </source>
</evidence>
<dbReference type="InterPro" id="IPR020103">
    <property type="entry name" value="PsdUridine_synth_cat_dom_sf"/>
</dbReference>
<evidence type="ECO:0000256" key="1">
    <source>
        <dbReference type="ARBA" id="ARBA00000073"/>
    </source>
</evidence>
<dbReference type="Proteomes" id="UP001600894">
    <property type="component" value="Unassembled WGS sequence"/>
</dbReference>
<evidence type="ECO:0000313" key="7">
    <source>
        <dbReference type="Proteomes" id="UP001600894"/>
    </source>
</evidence>
<reference evidence="6 7" key="1">
    <citation type="submission" date="2024-04" db="EMBL/GenBank/DDBJ databases">
        <title>Defined microbial consortia suppress multidrug-resistant proinflammatory Enterobacteriaceae via ecological control.</title>
        <authorList>
            <person name="Furuichi M."/>
            <person name="Kawaguchi T."/>
            <person name="Pust M."/>
            <person name="Yasuma K."/>
            <person name="Plichta D."/>
            <person name="Hasegawa N."/>
            <person name="Ohya T."/>
            <person name="Bhattarai S."/>
            <person name="Sasajima S."/>
            <person name="Aoto Y."/>
            <person name="Tuganbaev T."/>
            <person name="Yaginuma M."/>
            <person name="Ueda M."/>
            <person name="Okahashi N."/>
            <person name="Amafuji K."/>
            <person name="Kiridooshi Y."/>
            <person name="Sugita K."/>
            <person name="Strazar M."/>
            <person name="Skelly A."/>
            <person name="Suda W."/>
            <person name="Hattori M."/>
            <person name="Nakamoto N."/>
            <person name="Caballero S."/>
            <person name="Norman J."/>
            <person name="Olle B."/>
            <person name="Tanoue T."/>
            <person name="Arita M."/>
            <person name="Bucci V."/>
            <person name="Atarashi K."/>
            <person name="Xavier R."/>
            <person name="Honda K."/>
        </authorList>
    </citation>
    <scope>NUCLEOTIDE SEQUENCE [LARGE SCALE GENOMIC DNA]</scope>
    <source>
        <strain evidence="7">f13</strain>
    </source>
</reference>
<dbReference type="CDD" id="cd02869">
    <property type="entry name" value="PseudoU_synth_RluA_like"/>
    <property type="match status" value="1"/>
</dbReference>
<keyword evidence="7" id="KW-1185">Reference proteome</keyword>
<proteinExistence type="inferred from homology"/>
<dbReference type="Gene3D" id="3.30.2350.10">
    <property type="entry name" value="Pseudouridine synthase"/>
    <property type="match status" value="1"/>
</dbReference>
<dbReference type="PANTHER" id="PTHR21600">
    <property type="entry name" value="MITOCHONDRIAL RNA PSEUDOURIDINE SYNTHASE"/>
    <property type="match status" value="1"/>
</dbReference>
<protein>
    <recommendedName>
        <fullName evidence="3">RNA pseudouridylate synthase</fullName>
    </recommendedName>
    <alternativeName>
        <fullName evidence="4">RNA-uridine isomerase</fullName>
    </alternativeName>
</protein>
<dbReference type="InterPro" id="IPR006145">
    <property type="entry name" value="PsdUridine_synth_RsuA/RluA"/>
</dbReference>
<name>A0ABQ0B2E1_9FIRM</name>
<dbReference type="PANTHER" id="PTHR21600:SF87">
    <property type="entry name" value="RNA PSEUDOURIDYLATE SYNTHASE DOMAIN-CONTAINING PROTEIN 1"/>
    <property type="match status" value="1"/>
</dbReference>
<sequence>MLSVLYEDKDILAVIKPAGIESQSARGFARDMVSEIRRYLAAPLGNPQNIHKLATKSSTRPNRAQPPYVGVIHRLDRPVPGIMVYAKNRTAAGALSTLMQQGKMEKWYKAVVCGKPVDNQGTYVDYLRQIQGENRSEIVDKSAEGSRRAELKYRVAAQTERQEEGEKIYSLVEIRLLTGRHHQIRVQFSSRGIPLYGDEKYGTVSLCAGSEKTSVLPHSFPPHKPTPLALCAFRLVFPHPVTGKRLEFQMEPSGGAFDWFKTAESESLGTETV</sequence>
<dbReference type="RefSeq" id="WP_176254837.1">
    <property type="nucleotide sequence ID" value="NZ_BAABXL010000001.1"/>
</dbReference>
<evidence type="ECO:0000256" key="2">
    <source>
        <dbReference type="ARBA" id="ARBA00010876"/>
    </source>
</evidence>
<dbReference type="InterPro" id="IPR050188">
    <property type="entry name" value="RluA_PseudoU_synthase"/>
</dbReference>